<feature type="signal peptide" evidence="1">
    <location>
        <begin position="1"/>
        <end position="20"/>
    </location>
</feature>
<dbReference type="RefSeq" id="WP_215790047.1">
    <property type="nucleotide sequence ID" value="NZ_JAHKKG010000007.1"/>
</dbReference>
<dbReference type="PROSITE" id="PS51257">
    <property type="entry name" value="PROKAR_LIPOPROTEIN"/>
    <property type="match status" value="1"/>
</dbReference>
<gene>
    <name evidence="3" type="ORF">KOI35_23445</name>
</gene>
<sequence length="188" mass="19686">MKYVPRILLVAVLGVSGCSATGSGTSGPPPAGPSAQAAAAGFGGTDLAWIEINIAMSEQLLPLLELAPKRTKNPQTLSTVLQVKGFTDAELSVLRQLHTRAGLPTENPHEGMPMPGMVTPDDVKEASQLSGPAFDKTVSRLIRAHLEQGQSLARSEDKSGIEPQTRDLALQILRTRSGALSTMPSAAP</sequence>
<evidence type="ECO:0000259" key="2">
    <source>
        <dbReference type="Pfam" id="PF03713"/>
    </source>
</evidence>
<reference evidence="3 4" key="1">
    <citation type="submission" date="2021-06" db="EMBL/GenBank/DDBJ databases">
        <title>Actinoplanes lichenicola sp. nov., and Actinoplanes ovalisporus sp. nov., isolated from lichen in Thailand.</title>
        <authorList>
            <person name="Saeng-In P."/>
            <person name="Kanchanasin P."/>
            <person name="Yuki M."/>
            <person name="Kudo T."/>
            <person name="Ohkuma M."/>
            <person name="Phongsopitanun W."/>
            <person name="Tanasupawat S."/>
        </authorList>
    </citation>
    <scope>NUCLEOTIDE SEQUENCE [LARGE SCALE GENOMIC DNA]</scope>
    <source>
        <strain evidence="3 4">NBRC 110975</strain>
    </source>
</reference>
<name>A0ABS5YWI8_9ACTN</name>
<dbReference type="Proteomes" id="UP001519654">
    <property type="component" value="Unassembled WGS sequence"/>
</dbReference>
<proteinExistence type="predicted"/>
<protein>
    <submittedName>
        <fullName evidence="3">DUF305 domain-containing protein</fullName>
    </submittedName>
</protein>
<feature type="chain" id="PRO_5045364375" evidence="1">
    <location>
        <begin position="21"/>
        <end position="188"/>
    </location>
</feature>
<evidence type="ECO:0000313" key="3">
    <source>
        <dbReference type="EMBL" id="MBU2666465.1"/>
    </source>
</evidence>
<dbReference type="Pfam" id="PF03713">
    <property type="entry name" value="DUF305"/>
    <property type="match status" value="1"/>
</dbReference>
<feature type="domain" description="DUF305" evidence="2">
    <location>
        <begin position="58"/>
        <end position="183"/>
    </location>
</feature>
<dbReference type="InterPro" id="IPR012347">
    <property type="entry name" value="Ferritin-like"/>
</dbReference>
<comment type="caution">
    <text evidence="3">The sequence shown here is derived from an EMBL/GenBank/DDBJ whole genome shotgun (WGS) entry which is preliminary data.</text>
</comment>
<dbReference type="InterPro" id="IPR005183">
    <property type="entry name" value="DUF305_CopM-like"/>
</dbReference>
<evidence type="ECO:0000256" key="1">
    <source>
        <dbReference type="SAM" id="SignalP"/>
    </source>
</evidence>
<keyword evidence="1" id="KW-0732">Signal</keyword>
<evidence type="ECO:0000313" key="4">
    <source>
        <dbReference type="Proteomes" id="UP001519654"/>
    </source>
</evidence>
<accession>A0ABS5YWI8</accession>
<dbReference type="Gene3D" id="1.20.1260.10">
    <property type="match status" value="1"/>
</dbReference>
<organism evidence="3 4">
    <name type="scientific">Paractinoplanes bogorensis</name>
    <dbReference type="NCBI Taxonomy" id="1610840"/>
    <lineage>
        <taxon>Bacteria</taxon>
        <taxon>Bacillati</taxon>
        <taxon>Actinomycetota</taxon>
        <taxon>Actinomycetes</taxon>
        <taxon>Micromonosporales</taxon>
        <taxon>Micromonosporaceae</taxon>
        <taxon>Paractinoplanes</taxon>
    </lineage>
</organism>
<keyword evidence="4" id="KW-1185">Reference proteome</keyword>
<dbReference type="EMBL" id="JAHKKG010000007">
    <property type="protein sequence ID" value="MBU2666465.1"/>
    <property type="molecule type" value="Genomic_DNA"/>
</dbReference>